<dbReference type="Pfam" id="PF01873">
    <property type="entry name" value="eIF-5_eIF-2B"/>
    <property type="match status" value="1"/>
</dbReference>
<dbReference type="SUPFAM" id="SSF100966">
    <property type="entry name" value="Translation initiation factor 2 beta, aIF2beta, N-terminal domain"/>
    <property type="match status" value="1"/>
</dbReference>
<reference evidence="7 8" key="1">
    <citation type="journal article" date="2017" name="Environ. Microbiol.">
        <title>Decay of the glycolytic pathway and adaptation to intranuclear parasitism within Enterocytozoonidae microsporidia.</title>
        <authorList>
            <person name="Wiredu Boakye D."/>
            <person name="Jaroenlak P."/>
            <person name="Prachumwat A."/>
            <person name="Williams T.A."/>
            <person name="Bateman K.S."/>
            <person name="Itsathitphaisarn O."/>
            <person name="Sritunyalucksana K."/>
            <person name="Paszkiewicz K.H."/>
            <person name="Moore K.A."/>
            <person name="Stentiford G.D."/>
            <person name="Williams B.A."/>
        </authorList>
    </citation>
    <scope>NUCLEOTIDE SEQUENCE [LARGE SCALE GENOMIC DNA]</scope>
    <source>
        <strain evidence="8">canceri</strain>
    </source>
</reference>
<dbReference type="VEuPathDB" id="MicrosporidiaDB:A0H76_135"/>
<dbReference type="InterPro" id="IPR045196">
    <property type="entry name" value="IF2/IF5"/>
</dbReference>
<proteinExistence type="inferred from homology"/>
<dbReference type="VEuPathDB" id="MicrosporidiaDB:HERIO_1337"/>
<evidence type="ECO:0000256" key="5">
    <source>
        <dbReference type="ARBA" id="ARBA00023134"/>
    </source>
</evidence>
<dbReference type="PANTHER" id="PTHR23001:SF7">
    <property type="entry name" value="EUKARYOTIC TRANSLATION INITIATION FACTOR 5"/>
    <property type="match status" value="1"/>
</dbReference>
<evidence type="ECO:0000259" key="6">
    <source>
        <dbReference type="SMART" id="SM00653"/>
    </source>
</evidence>
<dbReference type="Gene3D" id="2.20.25.350">
    <property type="match status" value="1"/>
</dbReference>
<organism evidence="7 8">
    <name type="scientific">Hepatospora eriocheir</name>
    <dbReference type="NCBI Taxonomy" id="1081669"/>
    <lineage>
        <taxon>Eukaryota</taxon>
        <taxon>Fungi</taxon>
        <taxon>Fungi incertae sedis</taxon>
        <taxon>Microsporidia</taxon>
        <taxon>Hepatosporidae</taxon>
        <taxon>Hepatospora</taxon>
    </lineage>
</organism>
<feature type="domain" description="Translation initiation factor IF2/IF5" evidence="6">
    <location>
        <begin position="14"/>
        <end position="121"/>
    </location>
</feature>
<dbReference type="GO" id="GO:0005092">
    <property type="term" value="F:GDP-dissociation inhibitor activity"/>
    <property type="evidence" value="ECO:0007669"/>
    <property type="project" value="TreeGrafter"/>
</dbReference>
<evidence type="ECO:0000256" key="4">
    <source>
        <dbReference type="ARBA" id="ARBA00022917"/>
    </source>
</evidence>
<dbReference type="InterPro" id="IPR016189">
    <property type="entry name" value="Transl_init_fac_IF2/IF5_N"/>
</dbReference>
<gene>
    <name evidence="7" type="primary">IF2B</name>
    <name evidence="7" type="ORF">A0H76_135</name>
</gene>
<keyword evidence="4" id="KW-0648">Protein biosynthesis</keyword>
<dbReference type="PANTHER" id="PTHR23001">
    <property type="entry name" value="EUKARYOTIC TRANSLATION INITIATION FACTOR"/>
    <property type="match status" value="1"/>
</dbReference>
<dbReference type="GO" id="GO:0071074">
    <property type="term" value="F:eukaryotic initiation factor eIF2 binding"/>
    <property type="evidence" value="ECO:0007669"/>
    <property type="project" value="TreeGrafter"/>
</dbReference>
<evidence type="ECO:0000256" key="1">
    <source>
        <dbReference type="ARBA" id="ARBA00010397"/>
    </source>
</evidence>
<sequence length="263" mass="31355">MLLIPVNRKLNDPFYRYKMPSVEVTVESNKTVIKNILNISKSIYRSPNLILKYLSYKLGCKDLQANQKYFLQGHFTNKQIQSYIYDFIDEYVLCKKCNNPETEFVIDGEKISRRCLSCGAFLTQSESKFNKTILKTNEGEFNDKNYKKLSLVGLINEHQDNQKVLLEFFKNNKLSIDDVFNELIKSKDLIYFKGIFDQISDKNRILEEVEKMIEKFDRCQFTRKYLKVLVEIFNEEFVRNYFESKSNKKRHPLIKKEVKLFFN</sequence>
<evidence type="ECO:0000256" key="3">
    <source>
        <dbReference type="ARBA" id="ARBA00022741"/>
    </source>
</evidence>
<comment type="caution">
    <text evidence="7">The sequence shown here is derived from an EMBL/GenBank/DDBJ whole genome shotgun (WGS) entry which is preliminary data.</text>
</comment>
<name>A0A1X0QJD2_9MICR</name>
<keyword evidence="5" id="KW-0342">GTP-binding</keyword>
<dbReference type="InterPro" id="IPR016190">
    <property type="entry name" value="Transl_init_fac_IF2/IF5_Zn-bd"/>
</dbReference>
<dbReference type="InterPro" id="IPR002735">
    <property type="entry name" value="Transl_init_fac_IF2/IF5_dom"/>
</dbReference>
<evidence type="ECO:0000313" key="8">
    <source>
        <dbReference type="Proteomes" id="UP000192501"/>
    </source>
</evidence>
<evidence type="ECO:0000313" key="7">
    <source>
        <dbReference type="EMBL" id="ORD99804.1"/>
    </source>
</evidence>
<keyword evidence="2" id="KW-0396">Initiation factor</keyword>
<protein>
    <submittedName>
        <fullName evidence="7">IF2B</fullName>
    </submittedName>
</protein>
<dbReference type="EMBL" id="LTAI01000109">
    <property type="protein sequence ID" value="ORD99804.1"/>
    <property type="molecule type" value="Genomic_DNA"/>
</dbReference>
<dbReference type="GO" id="GO:0005525">
    <property type="term" value="F:GTP binding"/>
    <property type="evidence" value="ECO:0007669"/>
    <property type="project" value="UniProtKB-KW"/>
</dbReference>
<dbReference type="SMART" id="SM00653">
    <property type="entry name" value="eIF2B_5"/>
    <property type="match status" value="1"/>
</dbReference>
<dbReference type="SUPFAM" id="SSF75689">
    <property type="entry name" value="Zinc-binding domain of translation initiation factor 2 beta"/>
    <property type="match status" value="1"/>
</dbReference>
<dbReference type="Gene3D" id="3.30.30.170">
    <property type="match status" value="1"/>
</dbReference>
<comment type="similarity">
    <text evidence="1">Belongs to the eIF-2-beta/eIF-5 family.</text>
</comment>
<dbReference type="GO" id="GO:0005829">
    <property type="term" value="C:cytosol"/>
    <property type="evidence" value="ECO:0007669"/>
    <property type="project" value="TreeGrafter"/>
</dbReference>
<dbReference type="GO" id="GO:0001732">
    <property type="term" value="P:formation of cytoplasmic translation initiation complex"/>
    <property type="evidence" value="ECO:0007669"/>
    <property type="project" value="TreeGrafter"/>
</dbReference>
<dbReference type="AlphaFoldDB" id="A0A1X0QJD2"/>
<dbReference type="Proteomes" id="UP000192501">
    <property type="component" value="Unassembled WGS sequence"/>
</dbReference>
<dbReference type="GO" id="GO:0003743">
    <property type="term" value="F:translation initiation factor activity"/>
    <property type="evidence" value="ECO:0007669"/>
    <property type="project" value="UniProtKB-KW"/>
</dbReference>
<evidence type="ECO:0000256" key="2">
    <source>
        <dbReference type="ARBA" id="ARBA00022540"/>
    </source>
</evidence>
<accession>A0A1X0QJD2</accession>
<keyword evidence="3" id="KW-0547">Nucleotide-binding</keyword>